<dbReference type="OrthoDB" id="9816340at2"/>
<dbReference type="RefSeq" id="WP_153457758.1">
    <property type="nucleotide sequence ID" value="NZ_WEGJ01000071.1"/>
</dbReference>
<evidence type="ECO:0000313" key="4">
    <source>
        <dbReference type="EMBL" id="MQY16777.1"/>
    </source>
</evidence>
<keyword evidence="1" id="KW-0862">Zinc</keyword>
<keyword evidence="5" id="KW-1185">Reference proteome</keyword>
<name>A0A7K0CTG7_9ACTN</name>
<comment type="caution">
    <text evidence="4">The sequence shown here is derived from an EMBL/GenBank/DDBJ whole genome shotgun (WGS) entry which is preliminary data.</text>
</comment>
<dbReference type="InterPro" id="IPR007527">
    <property type="entry name" value="Znf_SWIM"/>
</dbReference>
<dbReference type="Pfam" id="PF04434">
    <property type="entry name" value="SWIM"/>
    <property type="match status" value="1"/>
</dbReference>
<proteinExistence type="predicted"/>
<reference evidence="4 5" key="1">
    <citation type="submission" date="2019-10" db="EMBL/GenBank/DDBJ databases">
        <title>Streptomyces smaragdinus sp. nov. and Streptomyces fabii sp. nov., isolated from the gut of fungus growing-termite Macrotermes natalensis.</title>
        <authorList>
            <person name="Schwitalla J."/>
            <person name="Benndorf R."/>
            <person name="Martin K."/>
            <person name="De Beer W."/>
            <person name="Kaster A.-K."/>
            <person name="Vollmers J."/>
            <person name="Poulsen M."/>
            <person name="Beemelmanns C."/>
        </authorList>
    </citation>
    <scope>NUCLEOTIDE SEQUENCE [LARGE SCALE GENOMIC DNA]</scope>
    <source>
        <strain evidence="4 5">RB5</strain>
    </source>
</reference>
<dbReference type="EMBL" id="WEGJ01000071">
    <property type="protein sequence ID" value="MQY16777.1"/>
    <property type="molecule type" value="Genomic_DNA"/>
</dbReference>
<gene>
    <name evidence="4" type="ORF">SRB5_69800</name>
</gene>
<organism evidence="4 5">
    <name type="scientific">Streptomyces smaragdinus</name>
    <dbReference type="NCBI Taxonomy" id="2585196"/>
    <lineage>
        <taxon>Bacteria</taxon>
        <taxon>Bacillati</taxon>
        <taxon>Actinomycetota</taxon>
        <taxon>Actinomycetes</taxon>
        <taxon>Kitasatosporales</taxon>
        <taxon>Streptomycetaceae</taxon>
        <taxon>Streptomyces</taxon>
    </lineage>
</organism>
<evidence type="ECO:0000259" key="3">
    <source>
        <dbReference type="PROSITE" id="PS50966"/>
    </source>
</evidence>
<evidence type="ECO:0000256" key="1">
    <source>
        <dbReference type="PROSITE-ProRule" id="PRU00325"/>
    </source>
</evidence>
<feature type="region of interest" description="Disordered" evidence="2">
    <location>
        <begin position="112"/>
        <end position="144"/>
    </location>
</feature>
<feature type="domain" description="SWIM-type" evidence="3">
    <location>
        <begin position="57"/>
        <end position="90"/>
    </location>
</feature>
<accession>A0A7K0CTG7</accession>
<keyword evidence="1" id="KW-0863">Zinc-finger</keyword>
<dbReference type="GO" id="GO:0008270">
    <property type="term" value="F:zinc ion binding"/>
    <property type="evidence" value="ECO:0007669"/>
    <property type="project" value="UniProtKB-KW"/>
</dbReference>
<dbReference type="AlphaFoldDB" id="A0A7K0CTG7"/>
<evidence type="ECO:0000313" key="5">
    <source>
        <dbReference type="Proteomes" id="UP000466345"/>
    </source>
</evidence>
<dbReference type="Proteomes" id="UP000466345">
    <property type="component" value="Unassembled WGS sequence"/>
</dbReference>
<keyword evidence="1" id="KW-0479">Metal-binding</keyword>
<protein>
    <recommendedName>
        <fullName evidence="3">SWIM-type domain-containing protein</fullName>
    </recommendedName>
</protein>
<evidence type="ECO:0000256" key="2">
    <source>
        <dbReference type="SAM" id="MobiDB-lite"/>
    </source>
</evidence>
<sequence length="450" mass="47738">MTETQQRWTGDQVLALATDTASRQAAGHLAVPASWRGCGAGADSVWGQYEGGGSSPYRTAVDLTGPAYSCGCPSRKSPCKHALALLLLWSRGEVPDAAGPADWAGEWLRARRERADRKRGDSKRGDGKKEESSADPEAARRRAEQRLRRIAAGATELEQRLADVLRDGLASAPAREVWEETAARMVDAQAPGLAARVRELGALPASGPGWPSRFLSELALLHLLGRGFLRLADLPEPLAATVRTRVGLTHDTARLLAGGTVRDSWLVLAQDDQDDGRLTTRRIWLYGQESRRFALLLSYGAAGRAPDLALPTGLAQDAGLAYYPGAHPLRAALGDRHAAPAPAPVPPGTDLDAAIRSYAEALRLDPWLDAVPVILAGVVPIPGSGADPWQLATPSTGDALPLDPRATGLWQLLAVSGGIPLTVFGELGHEGFRPLTTWSGETPVRLQAGG</sequence>
<dbReference type="PROSITE" id="PS50966">
    <property type="entry name" value="ZF_SWIM"/>
    <property type="match status" value="1"/>
</dbReference>